<proteinExistence type="predicted"/>
<evidence type="ECO:0008006" key="3">
    <source>
        <dbReference type="Google" id="ProtNLM"/>
    </source>
</evidence>
<comment type="caution">
    <text evidence="1">The sequence shown here is derived from an EMBL/GenBank/DDBJ whole genome shotgun (WGS) entry which is preliminary data.</text>
</comment>
<dbReference type="EMBL" id="JADYXP020000016">
    <property type="protein sequence ID" value="KAL0108122.1"/>
    <property type="molecule type" value="Genomic_DNA"/>
</dbReference>
<accession>A0AAW2EY93</accession>
<evidence type="ECO:0000313" key="2">
    <source>
        <dbReference type="Proteomes" id="UP001430953"/>
    </source>
</evidence>
<protein>
    <recommendedName>
        <fullName evidence="3">Ribosomal protein S14</fullName>
    </recommendedName>
</protein>
<reference evidence="1 2" key="1">
    <citation type="submission" date="2023-03" db="EMBL/GenBank/DDBJ databases">
        <title>High recombination rates correlate with genetic variation in Cardiocondyla obscurior ants.</title>
        <authorList>
            <person name="Errbii M."/>
        </authorList>
    </citation>
    <scope>NUCLEOTIDE SEQUENCE [LARGE SCALE GENOMIC DNA]</scope>
    <source>
        <strain evidence="1">Alpha-2009</strain>
        <tissue evidence="1">Whole body</tissue>
    </source>
</reference>
<sequence length="113" mass="13515">MIYDSRIAEPVHYPGQIKYRQLRAICPVSVNRPSAMYLNHHRGFLKIIKMLRKYSRCIQSINICSNNFLFMINTACLSAEYIRLIKKRIERRRNAWRIARSFIRFSHKLQEAA</sequence>
<keyword evidence="2" id="KW-1185">Reference proteome</keyword>
<evidence type="ECO:0000313" key="1">
    <source>
        <dbReference type="EMBL" id="KAL0108122.1"/>
    </source>
</evidence>
<name>A0AAW2EY93_9HYME</name>
<gene>
    <name evidence="1" type="ORF">PUN28_015018</name>
</gene>
<organism evidence="1 2">
    <name type="scientific">Cardiocondyla obscurior</name>
    <dbReference type="NCBI Taxonomy" id="286306"/>
    <lineage>
        <taxon>Eukaryota</taxon>
        <taxon>Metazoa</taxon>
        <taxon>Ecdysozoa</taxon>
        <taxon>Arthropoda</taxon>
        <taxon>Hexapoda</taxon>
        <taxon>Insecta</taxon>
        <taxon>Pterygota</taxon>
        <taxon>Neoptera</taxon>
        <taxon>Endopterygota</taxon>
        <taxon>Hymenoptera</taxon>
        <taxon>Apocrita</taxon>
        <taxon>Aculeata</taxon>
        <taxon>Formicoidea</taxon>
        <taxon>Formicidae</taxon>
        <taxon>Myrmicinae</taxon>
        <taxon>Cardiocondyla</taxon>
    </lineage>
</organism>
<dbReference type="AlphaFoldDB" id="A0AAW2EY93"/>
<dbReference type="Proteomes" id="UP001430953">
    <property type="component" value="Unassembled WGS sequence"/>
</dbReference>